<dbReference type="STRING" id="375451.RD1_3788"/>
<dbReference type="PANTHER" id="PTHR43708">
    <property type="entry name" value="CONSERVED EXPRESSED OXIDOREDUCTASE (EUROFUNG)"/>
    <property type="match status" value="1"/>
</dbReference>
<feature type="domain" description="Gfo/Idh/MocA-like oxidoreductase N-terminal" evidence="1">
    <location>
        <begin position="5"/>
        <end position="118"/>
    </location>
</feature>
<dbReference type="InterPro" id="IPR000683">
    <property type="entry name" value="Gfo/Idh/MocA-like_OxRdtase_N"/>
</dbReference>
<dbReference type="HOGENOM" id="CLU_023194_1_3_5"/>
<dbReference type="KEGG" id="rde:RD1_3788"/>
<sequence>MSEPLRVACVGAGYVSQFHLGSWARIKDVKIIGVADTKISAAQATGYRAYADAGEMIQHTSPDILDIILPPPAQAATIDVALRAGVKTIICQKPFCTSLEQAREAVAQAARAQARLIVHENFRFMPWYRAIKAEIARGGIGDVHQAVFRLRPGDGQGPDAYLDRQPYFQQMPAFLVHETAVHWIDTFRYLFGDPVSVYADLRRLNPAIAGEDAGYIIFEHAGGVRSVFDGNRHLDHASDNLRRTMGEALIEGTAGVLSHYGDGRVEKREFGSADAAVLLPPDPWDGFGGDCVHALQSHVIAGLRGRGIFENEAAAYCDVIRIRDAIYQSAQCGAKVDLR</sequence>
<dbReference type="PANTHER" id="PTHR43708:SF8">
    <property type="entry name" value="OXIDOREDUCTASE"/>
    <property type="match status" value="1"/>
</dbReference>
<protein>
    <submittedName>
        <fullName evidence="3">Probable NADH-dependent dyhydrogenase</fullName>
    </submittedName>
</protein>
<gene>
    <name evidence="3" type="ordered locus">RD1_3788</name>
</gene>
<organism evidence="3 4">
    <name type="scientific">Roseobacter denitrificans (strain ATCC 33942 / OCh 114)</name>
    <name type="common">Erythrobacter sp. (strain OCh 114)</name>
    <name type="synonym">Roseobacter denitrificans</name>
    <dbReference type="NCBI Taxonomy" id="375451"/>
    <lineage>
        <taxon>Bacteria</taxon>
        <taxon>Pseudomonadati</taxon>
        <taxon>Pseudomonadota</taxon>
        <taxon>Alphaproteobacteria</taxon>
        <taxon>Rhodobacterales</taxon>
        <taxon>Roseobacteraceae</taxon>
        <taxon>Roseobacter</taxon>
    </lineage>
</organism>
<dbReference type="Pfam" id="PF22725">
    <property type="entry name" value="GFO_IDH_MocA_C3"/>
    <property type="match status" value="1"/>
</dbReference>
<feature type="domain" description="GFO/IDH/MocA-like oxidoreductase" evidence="2">
    <location>
        <begin position="128"/>
        <end position="245"/>
    </location>
</feature>
<accession>Q161T7</accession>
<proteinExistence type="predicted"/>
<evidence type="ECO:0000313" key="3">
    <source>
        <dbReference type="EMBL" id="ABG33256.1"/>
    </source>
</evidence>
<evidence type="ECO:0000259" key="1">
    <source>
        <dbReference type="Pfam" id="PF01408"/>
    </source>
</evidence>
<dbReference type="SUPFAM" id="SSF55347">
    <property type="entry name" value="Glyceraldehyde-3-phosphate dehydrogenase-like, C-terminal domain"/>
    <property type="match status" value="1"/>
</dbReference>
<dbReference type="InterPro" id="IPR036291">
    <property type="entry name" value="NAD(P)-bd_dom_sf"/>
</dbReference>
<name>Q161T7_ROSDO</name>
<dbReference type="OrthoDB" id="9792935at2"/>
<dbReference type="eggNOG" id="COG0673">
    <property type="taxonomic scope" value="Bacteria"/>
</dbReference>
<evidence type="ECO:0000259" key="2">
    <source>
        <dbReference type="Pfam" id="PF22725"/>
    </source>
</evidence>
<dbReference type="SUPFAM" id="SSF51735">
    <property type="entry name" value="NAD(P)-binding Rossmann-fold domains"/>
    <property type="match status" value="1"/>
</dbReference>
<dbReference type="Proteomes" id="UP000007029">
    <property type="component" value="Chromosome"/>
</dbReference>
<reference evidence="3 4" key="1">
    <citation type="journal article" date="2007" name="J. Bacteriol.">
        <title>The complete genome sequence of Roseobacter denitrificans reveals a mixotrophic rather than photosynthetic metabolism.</title>
        <authorList>
            <person name="Swingley W.D."/>
            <person name="Sadekar S."/>
            <person name="Mastrian S.D."/>
            <person name="Matthies H.J."/>
            <person name="Hao J."/>
            <person name="Ramos H."/>
            <person name="Acharya C.R."/>
            <person name="Conrad A.L."/>
            <person name="Taylor H.L."/>
            <person name="Dejesa L.C."/>
            <person name="Shah M.K."/>
            <person name="O'huallachain M.E."/>
            <person name="Lince M.T."/>
            <person name="Blankenship R.E."/>
            <person name="Beatty J.T."/>
            <person name="Touchman J.W."/>
        </authorList>
    </citation>
    <scope>NUCLEOTIDE SEQUENCE [LARGE SCALE GENOMIC DNA]</scope>
    <source>
        <strain evidence="4">ATCC 33942 / OCh 114</strain>
    </source>
</reference>
<dbReference type="EMBL" id="CP000362">
    <property type="protein sequence ID" value="ABG33256.1"/>
    <property type="molecule type" value="Genomic_DNA"/>
</dbReference>
<dbReference type="Gene3D" id="3.40.50.720">
    <property type="entry name" value="NAD(P)-binding Rossmann-like Domain"/>
    <property type="match status" value="1"/>
</dbReference>
<dbReference type="Pfam" id="PF01408">
    <property type="entry name" value="GFO_IDH_MocA"/>
    <property type="match status" value="1"/>
</dbReference>
<keyword evidence="4" id="KW-1185">Reference proteome</keyword>
<dbReference type="Gene3D" id="3.30.360.10">
    <property type="entry name" value="Dihydrodipicolinate Reductase, domain 2"/>
    <property type="match status" value="1"/>
</dbReference>
<dbReference type="InterPro" id="IPR051317">
    <property type="entry name" value="Gfo/Idh/MocA_oxidoreduct"/>
</dbReference>
<dbReference type="AlphaFoldDB" id="Q161T7"/>
<evidence type="ECO:0000313" key="4">
    <source>
        <dbReference type="Proteomes" id="UP000007029"/>
    </source>
</evidence>
<dbReference type="RefSeq" id="WP_011569867.1">
    <property type="nucleotide sequence ID" value="NC_008209.1"/>
</dbReference>
<dbReference type="GO" id="GO:0000166">
    <property type="term" value="F:nucleotide binding"/>
    <property type="evidence" value="ECO:0007669"/>
    <property type="project" value="InterPro"/>
</dbReference>
<dbReference type="InterPro" id="IPR055170">
    <property type="entry name" value="GFO_IDH_MocA-like_dom"/>
</dbReference>